<evidence type="ECO:0000256" key="2">
    <source>
        <dbReference type="ARBA" id="ARBA00022729"/>
    </source>
</evidence>
<dbReference type="Gene3D" id="3.40.50.2300">
    <property type="match status" value="2"/>
</dbReference>
<evidence type="ECO:0000256" key="3">
    <source>
        <dbReference type="SAM" id="SignalP"/>
    </source>
</evidence>
<keyword evidence="2 3" id="KW-0732">Signal</keyword>
<dbReference type="PANTHER" id="PTHR47151:SF2">
    <property type="entry name" value="AMINO ACID BINDING PROTEIN"/>
    <property type="match status" value="1"/>
</dbReference>
<dbReference type="InterPro" id="IPR028081">
    <property type="entry name" value="Leu-bd"/>
</dbReference>
<dbReference type="InterPro" id="IPR028082">
    <property type="entry name" value="Peripla_BP_I"/>
</dbReference>
<feature type="signal peptide" evidence="3">
    <location>
        <begin position="1"/>
        <end position="22"/>
    </location>
</feature>
<evidence type="ECO:0000259" key="4">
    <source>
        <dbReference type="Pfam" id="PF13458"/>
    </source>
</evidence>
<dbReference type="AlphaFoldDB" id="A0A081C8R2"/>
<name>A0A081C8R2_VECG1</name>
<dbReference type="PANTHER" id="PTHR47151">
    <property type="entry name" value="LEU/ILE/VAL-BINDING ABC TRANSPORTER SUBUNIT"/>
    <property type="match status" value="1"/>
</dbReference>
<reference evidence="5 6" key="1">
    <citation type="journal article" date="2015" name="PeerJ">
        <title>First genomic representation of candidate bacterial phylum KSB3 points to enhanced environmental sensing as a trigger of wastewater bulking.</title>
        <authorList>
            <person name="Sekiguchi Y."/>
            <person name="Ohashi A."/>
            <person name="Parks D.H."/>
            <person name="Yamauchi T."/>
            <person name="Tyson G.W."/>
            <person name="Hugenholtz P."/>
        </authorList>
    </citation>
    <scope>NUCLEOTIDE SEQUENCE [LARGE SCALE GENOMIC DNA]</scope>
</reference>
<feature type="chain" id="PRO_5001755595" evidence="3">
    <location>
        <begin position="23"/>
        <end position="390"/>
    </location>
</feature>
<gene>
    <name evidence="5" type="ORF">U27_00865</name>
</gene>
<sequence>MKKTLAIVAVLALGLMVSSAFALDDEWGVITIPKGQPMHLGFAAALTGDYANLGLDEQDGATLAVEDRGGEVLGFKIEMLVEDDQCEGSPAMAISEKFSSDPLFIGLIGHMCSPSSIPASKTYEKHGFSMISPSSTAAEYTARGMQNVFRTCFSDEVQGKVGAEYAFNVLKVKTAVALHDKSSYGQPIAENFKNTFEALGGKVLTFEGLTRGDKDFRPVLTKIKPMNPQIVYFGGMAAEGALVQRQMRDVGIDKAYYMSDDGCYSVPDFIEGAGDASDQAFITFAQPKGGDYAAWEKRFTERFKHEPITFAPQTYDATVALLMAIEQVGKVQDDGSLVIGKKALADAIRGLEFEGVTGKVGFTETGDSKSGVVVYQVQGKQFVLAPGQDL</sequence>
<accession>A0A081C8R2</accession>
<dbReference type="Pfam" id="PF13458">
    <property type="entry name" value="Peripla_BP_6"/>
    <property type="match status" value="1"/>
</dbReference>
<keyword evidence="5" id="KW-0675">Receptor</keyword>
<evidence type="ECO:0000313" key="6">
    <source>
        <dbReference type="Proteomes" id="UP000030661"/>
    </source>
</evidence>
<dbReference type="eggNOG" id="COG0683">
    <property type="taxonomic scope" value="Bacteria"/>
</dbReference>
<dbReference type="STRING" id="1499967.U27_00865"/>
<dbReference type="CDD" id="cd06342">
    <property type="entry name" value="PBP1_ABC_LIVBP-like"/>
    <property type="match status" value="1"/>
</dbReference>
<organism evidence="5 6">
    <name type="scientific">Vecturithrix granuli</name>
    <dbReference type="NCBI Taxonomy" id="1499967"/>
    <lineage>
        <taxon>Bacteria</taxon>
        <taxon>Candidatus Moduliflexota</taxon>
        <taxon>Candidatus Vecturitrichia</taxon>
        <taxon>Candidatus Vecturitrichales</taxon>
        <taxon>Candidatus Vecturitrichaceae</taxon>
        <taxon>Candidatus Vecturithrix</taxon>
    </lineage>
</organism>
<protein>
    <submittedName>
        <fullName evidence="5">Extracellular ligand-binding receptor</fullName>
    </submittedName>
</protein>
<dbReference type="HOGENOM" id="CLU_027128_6_0_0"/>
<feature type="domain" description="Leucine-binding protein" evidence="4">
    <location>
        <begin position="39"/>
        <end position="378"/>
    </location>
</feature>
<proteinExistence type="inferred from homology"/>
<comment type="similarity">
    <text evidence="1">Belongs to the leucine-binding protein family.</text>
</comment>
<evidence type="ECO:0000313" key="5">
    <source>
        <dbReference type="EMBL" id="GAK60967.1"/>
    </source>
</evidence>
<keyword evidence="6" id="KW-1185">Reference proteome</keyword>
<evidence type="ECO:0000256" key="1">
    <source>
        <dbReference type="ARBA" id="ARBA00010062"/>
    </source>
</evidence>
<dbReference type="SUPFAM" id="SSF53822">
    <property type="entry name" value="Periplasmic binding protein-like I"/>
    <property type="match status" value="1"/>
</dbReference>
<dbReference type="EMBL" id="DF820476">
    <property type="protein sequence ID" value="GAK60967.1"/>
    <property type="molecule type" value="Genomic_DNA"/>
</dbReference>
<dbReference type="Proteomes" id="UP000030661">
    <property type="component" value="Unassembled WGS sequence"/>
</dbReference>